<keyword evidence="3" id="KW-1185">Reference proteome</keyword>
<keyword evidence="1" id="KW-0472">Membrane</keyword>
<feature type="transmembrane region" description="Helical" evidence="1">
    <location>
        <begin position="207"/>
        <end position="226"/>
    </location>
</feature>
<dbReference type="EMBL" id="CP049811">
    <property type="protein sequence ID" value="QIK41500.1"/>
    <property type="molecule type" value="Genomic_DNA"/>
</dbReference>
<evidence type="ECO:0000313" key="3">
    <source>
        <dbReference type="Proteomes" id="UP000500791"/>
    </source>
</evidence>
<dbReference type="KEGG" id="mon:G8E03_12420"/>
<dbReference type="AlphaFoldDB" id="A0A6G7VNK8"/>
<dbReference type="RefSeq" id="WP_166192408.1">
    <property type="nucleotide sequence ID" value="NZ_CP049811.1"/>
</dbReference>
<dbReference type="InterPro" id="IPR043912">
    <property type="entry name" value="DUF5765"/>
</dbReference>
<dbReference type="Pfam" id="PF19069">
    <property type="entry name" value="DUF5765"/>
    <property type="match status" value="1"/>
</dbReference>
<reference evidence="2 3" key="1">
    <citation type="submission" date="2020-03" db="EMBL/GenBank/DDBJ databases">
        <title>Complete genome sequence of Monaibacterium sp. ALG8 with diverse plasmids.</title>
        <authorList>
            <person name="Sun C."/>
        </authorList>
    </citation>
    <scope>NUCLEOTIDE SEQUENCE [LARGE SCALE GENOMIC DNA]</scope>
    <source>
        <strain evidence="2 3">ALG8</strain>
    </source>
</reference>
<dbReference type="Proteomes" id="UP000500791">
    <property type="component" value="Chromosome"/>
</dbReference>
<proteinExistence type="predicted"/>
<feature type="transmembrane region" description="Helical" evidence="1">
    <location>
        <begin position="62"/>
        <end position="82"/>
    </location>
</feature>
<organism evidence="2 3">
    <name type="scientific">Pontivivens nitratireducens</name>
    <dbReference type="NCBI Taxonomy" id="2758038"/>
    <lineage>
        <taxon>Bacteria</taxon>
        <taxon>Pseudomonadati</taxon>
        <taxon>Pseudomonadota</taxon>
        <taxon>Alphaproteobacteria</taxon>
        <taxon>Rhodobacterales</taxon>
        <taxon>Paracoccaceae</taxon>
        <taxon>Pontivivens</taxon>
    </lineage>
</organism>
<keyword evidence="1" id="KW-1133">Transmembrane helix</keyword>
<name>A0A6G7VNK8_9RHOB</name>
<feature type="transmembrane region" description="Helical" evidence="1">
    <location>
        <begin position="184"/>
        <end position="201"/>
    </location>
</feature>
<evidence type="ECO:0000256" key="1">
    <source>
        <dbReference type="SAM" id="Phobius"/>
    </source>
</evidence>
<keyword evidence="1" id="KW-0812">Transmembrane</keyword>
<protein>
    <submittedName>
        <fullName evidence="2">Uncharacterized protein</fullName>
    </submittedName>
</protein>
<sequence length="240" mass="26148">MCWSVEASVAMVGFGSVATGLAWHRGQPAAIWGTLGYFTAMEALQVAGYGVLDQCGTPQNRAVTLLSYLHIVFQPIVINLFVLQLVPAQVRQRVQGWVLGLAGVSAAVMFLQLVPVEAFGRCVPGQPLCADQLCTVSGTWHIAWDIPYNGLLVPLESAFGFGSGFPTYMVAVFVLPLLYGAWRFVLLHVFAGPVLSWMLTSDPNEMPAVWCLFSIMILCVGLSPALRRTVSSRTWWGVRV</sequence>
<accession>A0A6G7VNK8</accession>
<evidence type="ECO:0000313" key="2">
    <source>
        <dbReference type="EMBL" id="QIK41500.1"/>
    </source>
</evidence>
<gene>
    <name evidence="2" type="ORF">G8E03_12420</name>
</gene>
<feature type="transmembrane region" description="Helical" evidence="1">
    <location>
        <begin position="158"/>
        <end position="179"/>
    </location>
</feature>
<feature type="transmembrane region" description="Helical" evidence="1">
    <location>
        <begin position="94"/>
        <end position="114"/>
    </location>
</feature>